<dbReference type="GO" id="GO:0004144">
    <property type="term" value="F:diacylglycerol O-acyltransferase activity"/>
    <property type="evidence" value="ECO:0007669"/>
    <property type="project" value="TreeGrafter"/>
</dbReference>
<organism evidence="12 13">
    <name type="scientific">Chironomus riparius</name>
    <dbReference type="NCBI Taxonomy" id="315576"/>
    <lineage>
        <taxon>Eukaryota</taxon>
        <taxon>Metazoa</taxon>
        <taxon>Ecdysozoa</taxon>
        <taxon>Arthropoda</taxon>
        <taxon>Hexapoda</taxon>
        <taxon>Insecta</taxon>
        <taxon>Pterygota</taxon>
        <taxon>Neoptera</taxon>
        <taxon>Endopterygota</taxon>
        <taxon>Diptera</taxon>
        <taxon>Nematocera</taxon>
        <taxon>Chironomoidea</taxon>
        <taxon>Chironomidae</taxon>
        <taxon>Chironominae</taxon>
        <taxon>Chironomus</taxon>
    </lineage>
</organism>
<feature type="transmembrane region" description="Helical" evidence="11">
    <location>
        <begin position="32"/>
        <end position="53"/>
    </location>
</feature>
<sequence length="362" mass="41375">MLLIIQQYFKSILISFKQRPLNTFAIDRYMELFGALLFGYIVFFIELTCAYLFYRMIFYGGPLTHLFLAGYIIFMIIDRKADRDCSRGQGSDWIRNMKIFKYTSNYYPVKLIKTANLPVDKNYLFAVFPHGVICCGCYCNFVTNGTNFHQLFPGIRSRMVSLTYHFYIPFYRELVLAWGAMSAKYESIKNALGQSTDENAPLNIKDGYRSNAVILSVGGAQEAMKSKPGEYKIYLKKRKGFVKAVLETGASLVPVFSFGEVDVYDQIDGPKIRKFQVILKRLTTIAPIIFVGRSFLPVGGIPYRKPINTVIGAPIEVTKNPTPSQSDIDNLHDRFMGELEKLFEEHKGKYLKNAKDVNLIIE</sequence>
<protein>
    <recommendedName>
        <fullName evidence="11">Acyltransferase</fullName>
        <ecNumber evidence="11">2.3.1.-</ecNumber>
    </recommendedName>
</protein>
<dbReference type="EC" id="2.3.1.-" evidence="11"/>
<name>A0A9N9S0D7_9DIPT</name>
<keyword evidence="10" id="KW-0012">Acyltransferase</keyword>
<evidence type="ECO:0000256" key="7">
    <source>
        <dbReference type="ARBA" id="ARBA00022989"/>
    </source>
</evidence>
<evidence type="ECO:0000256" key="8">
    <source>
        <dbReference type="ARBA" id="ARBA00023098"/>
    </source>
</evidence>
<dbReference type="Pfam" id="PF03982">
    <property type="entry name" value="DAGAT"/>
    <property type="match status" value="1"/>
</dbReference>
<feature type="transmembrane region" description="Helical" evidence="11">
    <location>
        <begin position="59"/>
        <end position="77"/>
    </location>
</feature>
<dbReference type="Proteomes" id="UP001153620">
    <property type="component" value="Chromosome 3"/>
</dbReference>
<proteinExistence type="inferred from homology"/>
<gene>
    <name evidence="12" type="ORF">CHIRRI_LOCUS9649</name>
</gene>
<evidence type="ECO:0000256" key="4">
    <source>
        <dbReference type="ARBA" id="ARBA00022679"/>
    </source>
</evidence>
<keyword evidence="7 11" id="KW-1133">Transmembrane helix</keyword>
<dbReference type="PANTHER" id="PTHR12317">
    <property type="entry name" value="DIACYLGLYCEROL O-ACYLTRANSFERASE"/>
    <property type="match status" value="1"/>
</dbReference>
<keyword evidence="3" id="KW-0444">Lipid biosynthesis</keyword>
<evidence type="ECO:0000256" key="10">
    <source>
        <dbReference type="ARBA" id="ARBA00023315"/>
    </source>
</evidence>
<evidence type="ECO:0000256" key="6">
    <source>
        <dbReference type="ARBA" id="ARBA00022824"/>
    </source>
</evidence>
<comment type="similarity">
    <text evidence="2 11">Belongs to the diacylglycerol acyltransferase family.</text>
</comment>
<evidence type="ECO:0000256" key="5">
    <source>
        <dbReference type="ARBA" id="ARBA00022692"/>
    </source>
</evidence>
<reference evidence="12" key="2">
    <citation type="submission" date="2022-10" db="EMBL/GenBank/DDBJ databases">
        <authorList>
            <consortium name="ENA_rothamsted_submissions"/>
            <consortium name="culmorum"/>
            <person name="King R."/>
        </authorList>
    </citation>
    <scope>NUCLEOTIDE SEQUENCE</scope>
</reference>
<reference evidence="12" key="1">
    <citation type="submission" date="2022-01" db="EMBL/GenBank/DDBJ databases">
        <authorList>
            <person name="King R."/>
        </authorList>
    </citation>
    <scope>NUCLEOTIDE SEQUENCE</scope>
</reference>
<keyword evidence="6 11" id="KW-0256">Endoplasmic reticulum</keyword>
<evidence type="ECO:0000256" key="11">
    <source>
        <dbReference type="RuleBase" id="RU367023"/>
    </source>
</evidence>
<keyword evidence="8" id="KW-0443">Lipid metabolism</keyword>
<evidence type="ECO:0000256" key="2">
    <source>
        <dbReference type="ARBA" id="ARBA00005420"/>
    </source>
</evidence>
<dbReference type="AlphaFoldDB" id="A0A9N9S0D7"/>
<evidence type="ECO:0000256" key="9">
    <source>
        <dbReference type="ARBA" id="ARBA00023136"/>
    </source>
</evidence>
<dbReference type="EMBL" id="OU895879">
    <property type="protein sequence ID" value="CAG9806795.1"/>
    <property type="molecule type" value="Genomic_DNA"/>
</dbReference>
<comment type="subcellular location">
    <subcellularLocation>
        <location evidence="1 11">Endoplasmic reticulum membrane</location>
        <topology evidence="1 11">Multi-pass membrane protein</topology>
    </subcellularLocation>
</comment>
<evidence type="ECO:0000313" key="13">
    <source>
        <dbReference type="Proteomes" id="UP001153620"/>
    </source>
</evidence>
<keyword evidence="5 11" id="KW-0812">Transmembrane</keyword>
<dbReference type="CDD" id="cd07987">
    <property type="entry name" value="LPLAT_MGAT-like"/>
    <property type="match status" value="1"/>
</dbReference>
<keyword evidence="9 11" id="KW-0472">Membrane</keyword>
<evidence type="ECO:0000313" key="12">
    <source>
        <dbReference type="EMBL" id="CAG9806795.1"/>
    </source>
</evidence>
<dbReference type="InterPro" id="IPR007130">
    <property type="entry name" value="DAGAT"/>
</dbReference>
<keyword evidence="13" id="KW-1185">Reference proteome</keyword>
<dbReference type="GO" id="GO:0019432">
    <property type="term" value="P:triglyceride biosynthetic process"/>
    <property type="evidence" value="ECO:0007669"/>
    <property type="project" value="TreeGrafter"/>
</dbReference>
<accession>A0A9N9S0D7</accession>
<keyword evidence="4 11" id="KW-0808">Transferase</keyword>
<dbReference type="PANTHER" id="PTHR12317:SF79">
    <property type="entry name" value="ACYLTRANSFERASE"/>
    <property type="match status" value="1"/>
</dbReference>
<dbReference type="GO" id="GO:0005789">
    <property type="term" value="C:endoplasmic reticulum membrane"/>
    <property type="evidence" value="ECO:0007669"/>
    <property type="project" value="UniProtKB-SubCell"/>
</dbReference>
<evidence type="ECO:0000256" key="1">
    <source>
        <dbReference type="ARBA" id="ARBA00004477"/>
    </source>
</evidence>
<evidence type="ECO:0000256" key="3">
    <source>
        <dbReference type="ARBA" id="ARBA00022516"/>
    </source>
</evidence>
<dbReference type="OrthoDB" id="264532at2759"/>